<organism evidence="9 10">
    <name type="scientific">Heterorhabditis bacteriophora</name>
    <name type="common">Entomopathogenic nematode worm</name>
    <dbReference type="NCBI Taxonomy" id="37862"/>
    <lineage>
        <taxon>Eukaryota</taxon>
        <taxon>Metazoa</taxon>
        <taxon>Ecdysozoa</taxon>
        <taxon>Nematoda</taxon>
        <taxon>Chromadorea</taxon>
        <taxon>Rhabditida</taxon>
        <taxon>Rhabditina</taxon>
        <taxon>Rhabditomorpha</taxon>
        <taxon>Strongyloidea</taxon>
        <taxon>Heterorhabditidae</taxon>
        <taxon>Heterorhabditis</taxon>
    </lineage>
</organism>
<keyword evidence="7" id="KW-1133">Transmembrane helix</keyword>
<evidence type="ECO:0000313" key="10">
    <source>
        <dbReference type="WBParaSite" id="Hba_09998"/>
    </source>
</evidence>
<protein>
    <recommendedName>
        <fullName evidence="4">Phosphatidylinositol-3-phosphatase SAC1</fullName>
        <ecNumber evidence="1">3.1.3.64</ecNumber>
    </recommendedName>
    <alternativeName>
        <fullName evidence="6">Phosphatidylinositol-4-phosphate phosphatase</fullName>
    </alternativeName>
    <alternativeName>
        <fullName evidence="5">Suppressor of actin mutations 1-like protein</fullName>
    </alternativeName>
</protein>
<dbReference type="EC" id="3.1.3.64" evidence="1"/>
<dbReference type="PROSITE" id="PS50275">
    <property type="entry name" value="SAC"/>
    <property type="match status" value="1"/>
</dbReference>
<keyword evidence="7" id="KW-0812">Transmembrane</keyword>
<keyword evidence="9" id="KW-1185">Reference proteome</keyword>
<evidence type="ECO:0000256" key="7">
    <source>
        <dbReference type="SAM" id="Phobius"/>
    </source>
</evidence>
<dbReference type="Pfam" id="PF02383">
    <property type="entry name" value="Syja_N"/>
    <property type="match status" value="1"/>
</dbReference>
<evidence type="ECO:0000256" key="4">
    <source>
        <dbReference type="ARBA" id="ARBA00040795"/>
    </source>
</evidence>
<evidence type="ECO:0000256" key="2">
    <source>
        <dbReference type="ARBA" id="ARBA00036631"/>
    </source>
</evidence>
<dbReference type="PANTHER" id="PTHR45662:SF2">
    <property type="entry name" value="PHOSPHATIDYLINOSITOL-3-PHOSPHATASE SAC1"/>
    <property type="match status" value="1"/>
</dbReference>
<dbReference type="PANTHER" id="PTHR45662">
    <property type="entry name" value="PHOSPHATIDYLINOSITIDE PHOSPHATASE SAC1"/>
    <property type="match status" value="1"/>
</dbReference>
<reference evidence="10" key="1">
    <citation type="submission" date="2016-11" db="UniProtKB">
        <authorList>
            <consortium name="WormBaseParasite"/>
        </authorList>
    </citation>
    <scope>IDENTIFICATION</scope>
</reference>
<dbReference type="GO" id="GO:0043812">
    <property type="term" value="F:phosphatidylinositol-4-phosphate phosphatase activity"/>
    <property type="evidence" value="ECO:0007669"/>
    <property type="project" value="TreeGrafter"/>
</dbReference>
<evidence type="ECO:0000259" key="8">
    <source>
        <dbReference type="PROSITE" id="PS50275"/>
    </source>
</evidence>
<evidence type="ECO:0000256" key="6">
    <source>
        <dbReference type="ARBA" id="ARBA00041911"/>
    </source>
</evidence>
<proteinExistence type="predicted"/>
<dbReference type="GO" id="GO:0046856">
    <property type="term" value="P:phosphatidylinositol dephosphorylation"/>
    <property type="evidence" value="ECO:0007669"/>
    <property type="project" value="TreeGrafter"/>
</dbReference>
<name>A0A1I7WXX7_HETBA</name>
<evidence type="ECO:0000256" key="3">
    <source>
        <dbReference type="ARBA" id="ARBA00036807"/>
    </source>
</evidence>
<evidence type="ECO:0000256" key="1">
    <source>
        <dbReference type="ARBA" id="ARBA00013038"/>
    </source>
</evidence>
<evidence type="ECO:0000313" key="9">
    <source>
        <dbReference type="Proteomes" id="UP000095283"/>
    </source>
</evidence>
<keyword evidence="7" id="KW-0472">Membrane</keyword>
<comment type="catalytic activity">
    <reaction evidence="3">
        <text>a 1,2-diacyl-sn-glycero-3-phospho-(1D-myo-inositol 4-phosphate) + H2O = a 1,2-diacyl-sn-glycero-3-phospho-(1D-myo-inositol) + phosphate</text>
        <dbReference type="Rhea" id="RHEA:55652"/>
        <dbReference type="ChEBI" id="CHEBI:15377"/>
        <dbReference type="ChEBI" id="CHEBI:43474"/>
        <dbReference type="ChEBI" id="CHEBI:57880"/>
        <dbReference type="ChEBI" id="CHEBI:58178"/>
    </reaction>
    <physiologicalReaction direction="left-to-right" evidence="3">
        <dbReference type="Rhea" id="RHEA:55653"/>
    </physiologicalReaction>
</comment>
<comment type="catalytic activity">
    <reaction evidence="2">
        <text>a 1,2-diacyl-sn-glycero-3-phospho-(1D-myo-inositol-3-phosphate) + H2O = a 1,2-diacyl-sn-glycero-3-phospho-(1D-myo-inositol) + phosphate</text>
        <dbReference type="Rhea" id="RHEA:12316"/>
        <dbReference type="ChEBI" id="CHEBI:15377"/>
        <dbReference type="ChEBI" id="CHEBI:43474"/>
        <dbReference type="ChEBI" id="CHEBI:57880"/>
        <dbReference type="ChEBI" id="CHEBI:58088"/>
        <dbReference type="EC" id="3.1.3.64"/>
    </reaction>
    <physiologicalReaction direction="left-to-right" evidence="2">
        <dbReference type="Rhea" id="RHEA:12317"/>
    </physiologicalReaction>
</comment>
<sequence>MIVSFGMAIYSFIFVLYPGAGVRFYKRGVNSDGHPANFVETEQIVETHGTTDRRLTSFVQVIVNLVNQKGREKKVGAELERVAQQANLHFVRYNPFDFHKECHAMQWDRISLLKDQL</sequence>
<dbReference type="WBParaSite" id="Hba_09998">
    <property type="protein sequence ID" value="Hba_09998"/>
    <property type="gene ID" value="Hba_09998"/>
</dbReference>
<accession>A0A1I7WXX7</accession>
<evidence type="ECO:0000256" key="5">
    <source>
        <dbReference type="ARBA" id="ARBA00041396"/>
    </source>
</evidence>
<dbReference type="Proteomes" id="UP000095283">
    <property type="component" value="Unplaced"/>
</dbReference>
<feature type="domain" description="SAC" evidence="8">
    <location>
        <begin position="20"/>
        <end position="61"/>
    </location>
</feature>
<feature type="transmembrane region" description="Helical" evidence="7">
    <location>
        <begin position="6"/>
        <end position="25"/>
    </location>
</feature>
<dbReference type="AlphaFoldDB" id="A0A1I7WXX7"/>
<dbReference type="GO" id="GO:0005783">
    <property type="term" value="C:endoplasmic reticulum"/>
    <property type="evidence" value="ECO:0007669"/>
    <property type="project" value="TreeGrafter"/>
</dbReference>
<dbReference type="InterPro" id="IPR002013">
    <property type="entry name" value="SAC_dom"/>
</dbReference>
<dbReference type="GO" id="GO:0004438">
    <property type="term" value="F:phosphatidylinositol-3-phosphate phosphatase activity"/>
    <property type="evidence" value="ECO:0007669"/>
    <property type="project" value="UniProtKB-EC"/>
</dbReference>